<dbReference type="AlphaFoldDB" id="W6MIP6"/>
<dbReference type="PANTHER" id="PTHR11099:SF0">
    <property type="entry name" value="VACUOLAR PROTEIN SORTING-ASSOCIATED PROTEIN 35"/>
    <property type="match status" value="1"/>
</dbReference>
<name>W6MIP6_9ASCO</name>
<dbReference type="HOGENOM" id="CLU_005836_0_0_1"/>
<dbReference type="GO" id="GO:0005829">
    <property type="term" value="C:cytosol"/>
    <property type="evidence" value="ECO:0007669"/>
    <property type="project" value="GOC"/>
</dbReference>
<gene>
    <name evidence="7" type="ORF">KUCA_T00001778001</name>
</gene>
<dbReference type="OrthoDB" id="10258141at2759"/>
<accession>W6MIP6</accession>
<sequence length="796" mass="92168">MSEQLENSVSVIKQQIALMKKCLDQKNRLMDALKHCSTFLSELRTNALTPKQYYEMYILVFDGLSYLSSFLRDTHPNNHLADLYELVQYAGNIIPRLYLMITVGTVYMSIPNSPKKEIMKDMIEMCRGVQHPVRGLFLRYYLSQRTKDLLPVDDESLDDSIKFIITNFIEMNKLWVRLQHQGHSSERSKRTKERKELQILVGSNLVRLSQLEKIDKNYYKEFILPTILEQIVQCKDMIAQEYLLDVITQVFPDEFQVSTLEEFLSTTLALNDAVSLKKIVLALINRLIGFKQRESDLATTSNFLDVFIKYVENLDSLKPDLPLDDFFAILEGVCKICIIYHPEDYQNVNRIFQHALAKSKEHQGKPSDLILENYWKLLLLAPVLNYSSVKSILELDDTYFDFLTAQKPQLQSSVSMEVLDRLLDNNFKIETPGQVNKIFRYISTLLEEGNPTMKQLGLDPAQSIEVQKQQEKLAKFLHLLYSSDPFAHFELIRLSKTHLSKNSIRIQSTYPTLVSILLKIIRKLKLINYIDLENPTAVLQVKNVFRFISTTINELYQQSAENVPQSCVNLNLLAAQLANEVGLVDIAYEFFIESFIIYEESIVDSRLQYQVLLLIISKLHSCNNLITSSMENYDTLITKTALYGSKLLKKPDQCRAVYNASHLWWVIQQNEEEDDDETEEGEEPKPAPQIPLKKDNKRVLECLQKSLRIADSTLDTSASLELFVEILNRSLYYFIHGNELVTIKYINGLIELIQNNFNAMTSGNENETIRQEFNRTLQYIKEQGSIDERFQHIVLV</sequence>
<dbReference type="Gene3D" id="1.25.40.660">
    <property type="entry name" value="Vacuolar protein sorting-associated protein 35, helical subcomplex Vps35-C"/>
    <property type="match status" value="1"/>
</dbReference>
<dbReference type="GO" id="GO:0030906">
    <property type="term" value="C:retromer, cargo-selective complex"/>
    <property type="evidence" value="ECO:0007669"/>
    <property type="project" value="EnsemblFungi"/>
</dbReference>
<dbReference type="GO" id="GO:0045053">
    <property type="term" value="P:protein retention in Golgi apparatus"/>
    <property type="evidence" value="ECO:0007669"/>
    <property type="project" value="EnsemblFungi"/>
</dbReference>
<dbReference type="Proteomes" id="UP000019384">
    <property type="component" value="Unassembled WGS sequence"/>
</dbReference>
<dbReference type="InterPro" id="IPR005378">
    <property type="entry name" value="Vps35"/>
</dbReference>
<protein>
    <recommendedName>
        <fullName evidence="6">Vacuolar protein sorting-associated protein 35</fullName>
    </recommendedName>
</protein>
<evidence type="ECO:0000256" key="1">
    <source>
        <dbReference type="ARBA" id="ARBA00004170"/>
    </source>
</evidence>
<dbReference type="GO" id="GO:1900102">
    <property type="term" value="P:negative regulation of endoplasmic reticulum unfolded protein response"/>
    <property type="evidence" value="ECO:0007669"/>
    <property type="project" value="EnsemblFungi"/>
</dbReference>
<dbReference type="PIRSF" id="PIRSF009375">
    <property type="entry name" value="Retromer_Vps35"/>
    <property type="match status" value="1"/>
</dbReference>
<dbReference type="InterPro" id="IPR042491">
    <property type="entry name" value="Vps35_C"/>
</dbReference>
<evidence type="ECO:0000256" key="5">
    <source>
        <dbReference type="ARBA" id="ARBA00023136"/>
    </source>
</evidence>
<dbReference type="STRING" id="1382522.W6MIP6"/>
<comment type="subcellular location">
    <subcellularLocation>
        <location evidence="1">Membrane</location>
        <topology evidence="1">Peripheral membrane protein</topology>
    </subcellularLocation>
</comment>
<dbReference type="PANTHER" id="PTHR11099">
    <property type="entry name" value="VACUOLAR SORTING PROTEIN 35"/>
    <property type="match status" value="1"/>
</dbReference>
<organism evidence="7 8">
    <name type="scientific">Kuraishia capsulata CBS 1993</name>
    <dbReference type="NCBI Taxonomy" id="1382522"/>
    <lineage>
        <taxon>Eukaryota</taxon>
        <taxon>Fungi</taxon>
        <taxon>Dikarya</taxon>
        <taxon>Ascomycota</taxon>
        <taxon>Saccharomycotina</taxon>
        <taxon>Pichiomycetes</taxon>
        <taxon>Pichiales</taxon>
        <taxon>Pichiaceae</taxon>
        <taxon>Kuraishia</taxon>
    </lineage>
</organism>
<evidence type="ECO:0000256" key="2">
    <source>
        <dbReference type="ARBA" id="ARBA00006536"/>
    </source>
</evidence>
<keyword evidence="5" id="KW-0472">Membrane</keyword>
<dbReference type="EMBL" id="HG793126">
    <property type="protein sequence ID" value="CDK25808.1"/>
    <property type="molecule type" value="Genomic_DNA"/>
</dbReference>
<dbReference type="GO" id="GO:0140312">
    <property type="term" value="F:cargo adaptor activity"/>
    <property type="evidence" value="ECO:0007669"/>
    <property type="project" value="EnsemblFungi"/>
</dbReference>
<reference evidence="7" key="1">
    <citation type="submission" date="2013-12" db="EMBL/GenBank/DDBJ databases">
        <authorList>
            <person name="Genoscope - CEA"/>
        </authorList>
    </citation>
    <scope>NUCLEOTIDE SEQUENCE</scope>
    <source>
        <strain evidence="7">CBS 1993</strain>
    </source>
</reference>
<evidence type="ECO:0000256" key="4">
    <source>
        <dbReference type="ARBA" id="ARBA00022927"/>
    </source>
</evidence>
<dbReference type="Pfam" id="PF03635">
    <property type="entry name" value="Vps35"/>
    <property type="match status" value="1"/>
</dbReference>
<dbReference type="GO" id="GO:0000329">
    <property type="term" value="C:fungal-type vacuole membrane"/>
    <property type="evidence" value="ECO:0007669"/>
    <property type="project" value="EnsemblFungi"/>
</dbReference>
<dbReference type="RefSeq" id="XP_022457819.1">
    <property type="nucleotide sequence ID" value="XM_022603993.1"/>
</dbReference>
<dbReference type="GO" id="GO:0042147">
    <property type="term" value="P:retrograde transport, endosome to Golgi"/>
    <property type="evidence" value="ECO:0007669"/>
    <property type="project" value="EnsemblFungi"/>
</dbReference>
<evidence type="ECO:0000256" key="6">
    <source>
        <dbReference type="PIRNR" id="PIRNR009375"/>
    </source>
</evidence>
<dbReference type="GO" id="GO:0170071">
    <property type="term" value="C:CROP complex"/>
    <property type="evidence" value="ECO:0007669"/>
    <property type="project" value="EnsemblFungi"/>
</dbReference>
<keyword evidence="4 6" id="KW-0653">Protein transport</keyword>
<comment type="similarity">
    <text evidence="2 6">Belongs to the VPS35 family.</text>
</comment>
<keyword evidence="3 6" id="KW-0813">Transport</keyword>
<dbReference type="GeneID" id="34519207"/>
<proteinExistence type="inferred from homology"/>
<keyword evidence="8" id="KW-1185">Reference proteome</keyword>
<evidence type="ECO:0000313" key="7">
    <source>
        <dbReference type="EMBL" id="CDK25808.1"/>
    </source>
</evidence>
<evidence type="ECO:0000313" key="8">
    <source>
        <dbReference type="Proteomes" id="UP000019384"/>
    </source>
</evidence>
<dbReference type="GO" id="GO:0005770">
    <property type="term" value="C:late endosome"/>
    <property type="evidence" value="ECO:0007669"/>
    <property type="project" value="TreeGrafter"/>
</dbReference>
<reference evidence="7" key="2">
    <citation type="submission" date="2014-02" db="EMBL/GenBank/DDBJ databases">
        <title>Complete DNA sequence of /Kuraishia capsulata/ illustrates novel genomic features among budding yeasts (/Saccharomycotina/).</title>
        <authorList>
            <person name="Morales L."/>
            <person name="Noel B."/>
            <person name="Porcel B."/>
            <person name="Marcet-Houben M."/>
            <person name="Hullo M-F."/>
            <person name="Sacerdot C."/>
            <person name="Tekaia F."/>
            <person name="Leh-Louis V."/>
            <person name="Despons L."/>
            <person name="Khanna V."/>
            <person name="Aury J-M."/>
            <person name="Barbe V."/>
            <person name="Couloux A."/>
            <person name="Labadie K."/>
            <person name="Pelletier E."/>
            <person name="Souciet J-L."/>
            <person name="Boekhout T."/>
            <person name="Gabaldon T."/>
            <person name="Wincker P."/>
            <person name="Dujon B."/>
        </authorList>
    </citation>
    <scope>NUCLEOTIDE SEQUENCE</scope>
    <source>
        <strain evidence="7">CBS 1993</strain>
    </source>
</reference>
<evidence type="ECO:0000256" key="3">
    <source>
        <dbReference type="ARBA" id="ARBA00022448"/>
    </source>
</evidence>
<dbReference type="GO" id="GO:0006886">
    <property type="term" value="P:intracellular protein transport"/>
    <property type="evidence" value="ECO:0007669"/>
    <property type="project" value="TreeGrafter"/>
</dbReference>
<comment type="function">
    <text evidence="6">Plays a role in vesicular protein sorting.</text>
</comment>